<dbReference type="EnsemblProtists" id="EOD22309">
    <property type="protein sequence ID" value="EOD22309"/>
    <property type="gene ID" value="EMIHUDRAFT_207496"/>
</dbReference>
<keyword evidence="1" id="KW-1133">Transmembrane helix</keyword>
<keyword evidence="1" id="KW-0812">Transmembrane</keyword>
<evidence type="ECO:0000313" key="4">
    <source>
        <dbReference type="Proteomes" id="UP000013827"/>
    </source>
</evidence>
<reference evidence="3" key="2">
    <citation type="submission" date="2024-10" db="UniProtKB">
        <authorList>
            <consortium name="EnsemblProtists"/>
        </authorList>
    </citation>
    <scope>IDENTIFICATION</scope>
</reference>
<evidence type="ECO:0000259" key="2">
    <source>
        <dbReference type="Pfam" id="PF10785"/>
    </source>
</evidence>
<dbReference type="GeneID" id="17267856"/>
<dbReference type="InterPro" id="IPR019721">
    <property type="entry name" value="NADH-UbQ_OxRdtase_su21_N"/>
</dbReference>
<dbReference type="InterPro" id="IPR053229">
    <property type="entry name" value="NADH-Q_oxidrdct_subunit"/>
</dbReference>
<dbReference type="Proteomes" id="UP000013827">
    <property type="component" value="Unassembled WGS sequence"/>
</dbReference>
<name>A0A0D3JA17_EMIH1</name>
<accession>A0A0D3JA17</accession>
<feature type="transmembrane region" description="Helical" evidence="1">
    <location>
        <begin position="30"/>
        <end position="48"/>
    </location>
</feature>
<protein>
    <recommendedName>
        <fullName evidence="2">NADH-ubiquinone oxidoreductase 21kDa subunit N-terminal domain-containing protein</fullName>
    </recommendedName>
</protein>
<sequence>MPIMVPPRFPTINASPTVGAVTRNFGIGDWLWVTSFTAFSAGVGFAIGKPIRRPTFFYAGALGFLMSYLGRYRINEYKLLGYYPNPSECRWAGIEFKELRPPIGIEP</sequence>
<dbReference type="HOGENOM" id="CLU_2214947_0_0_1"/>
<dbReference type="AlphaFoldDB" id="A0A0D3JA17"/>
<evidence type="ECO:0000313" key="3">
    <source>
        <dbReference type="EnsemblProtists" id="EOD20352"/>
    </source>
</evidence>
<feature type="transmembrane region" description="Helical" evidence="1">
    <location>
        <begin position="55"/>
        <end position="74"/>
    </location>
</feature>
<dbReference type="PANTHER" id="PTHR34062">
    <property type="entry name" value="OXIDOREDUCTASE 21 KDA SUBUNIT, PUTATIVE (AFU_ORTHOLOGUE AFUA_4G04750)-RELATED"/>
    <property type="match status" value="1"/>
</dbReference>
<dbReference type="RefSeq" id="XP_005772781.1">
    <property type="nucleotide sequence ID" value="XM_005772724.1"/>
</dbReference>
<dbReference type="RefSeq" id="XP_005774738.1">
    <property type="nucleotide sequence ID" value="XM_005774681.1"/>
</dbReference>
<dbReference type="OMA" id="ANPKECA"/>
<proteinExistence type="predicted"/>
<reference evidence="4" key="1">
    <citation type="journal article" date="2013" name="Nature">
        <title>Pan genome of the phytoplankton Emiliania underpins its global distribution.</title>
        <authorList>
            <person name="Read B.A."/>
            <person name="Kegel J."/>
            <person name="Klute M.J."/>
            <person name="Kuo A."/>
            <person name="Lefebvre S.C."/>
            <person name="Maumus F."/>
            <person name="Mayer C."/>
            <person name="Miller J."/>
            <person name="Monier A."/>
            <person name="Salamov A."/>
            <person name="Young J."/>
            <person name="Aguilar M."/>
            <person name="Claverie J.M."/>
            <person name="Frickenhaus S."/>
            <person name="Gonzalez K."/>
            <person name="Herman E.K."/>
            <person name="Lin Y.C."/>
            <person name="Napier J."/>
            <person name="Ogata H."/>
            <person name="Sarno A.F."/>
            <person name="Shmutz J."/>
            <person name="Schroeder D."/>
            <person name="de Vargas C."/>
            <person name="Verret F."/>
            <person name="von Dassow P."/>
            <person name="Valentin K."/>
            <person name="Van de Peer Y."/>
            <person name="Wheeler G."/>
            <person name="Dacks J.B."/>
            <person name="Delwiche C.F."/>
            <person name="Dyhrman S.T."/>
            <person name="Glockner G."/>
            <person name="John U."/>
            <person name="Richards T."/>
            <person name="Worden A.Z."/>
            <person name="Zhang X."/>
            <person name="Grigoriev I.V."/>
            <person name="Allen A.E."/>
            <person name="Bidle K."/>
            <person name="Borodovsky M."/>
            <person name="Bowler C."/>
            <person name="Brownlee C."/>
            <person name="Cock J.M."/>
            <person name="Elias M."/>
            <person name="Gladyshev V.N."/>
            <person name="Groth M."/>
            <person name="Guda C."/>
            <person name="Hadaegh A."/>
            <person name="Iglesias-Rodriguez M.D."/>
            <person name="Jenkins J."/>
            <person name="Jones B.M."/>
            <person name="Lawson T."/>
            <person name="Leese F."/>
            <person name="Lindquist E."/>
            <person name="Lobanov A."/>
            <person name="Lomsadze A."/>
            <person name="Malik S.B."/>
            <person name="Marsh M.E."/>
            <person name="Mackinder L."/>
            <person name="Mock T."/>
            <person name="Mueller-Roeber B."/>
            <person name="Pagarete A."/>
            <person name="Parker M."/>
            <person name="Probert I."/>
            <person name="Quesneville H."/>
            <person name="Raines C."/>
            <person name="Rensing S.A."/>
            <person name="Riano-Pachon D.M."/>
            <person name="Richier S."/>
            <person name="Rokitta S."/>
            <person name="Shiraiwa Y."/>
            <person name="Soanes D.M."/>
            <person name="van der Giezen M."/>
            <person name="Wahlund T.M."/>
            <person name="Williams B."/>
            <person name="Wilson W."/>
            <person name="Wolfe G."/>
            <person name="Wurch L.L."/>
        </authorList>
    </citation>
    <scope>NUCLEOTIDE SEQUENCE</scope>
</reference>
<keyword evidence="4" id="KW-1185">Reference proteome</keyword>
<dbReference type="PaxDb" id="2903-EOD20352"/>
<dbReference type="Pfam" id="PF10785">
    <property type="entry name" value="NADH-u_ox-rdase"/>
    <property type="match status" value="1"/>
</dbReference>
<evidence type="ECO:0000256" key="1">
    <source>
        <dbReference type="SAM" id="Phobius"/>
    </source>
</evidence>
<dbReference type="KEGG" id="ehx:EMIHUDRAFT_242078"/>
<dbReference type="KEGG" id="ehx:EMIHUDRAFT_207496"/>
<dbReference type="PANTHER" id="PTHR34062:SF1">
    <property type="entry name" value="NADH-UBIQUINONE OXIDOREDUCTASE 21KDA SUBUNIT N-TERMINAL DOMAIN-CONTAINING PROTEIN"/>
    <property type="match status" value="1"/>
</dbReference>
<dbReference type="EnsemblProtists" id="EOD20352">
    <property type="protein sequence ID" value="EOD20352"/>
    <property type="gene ID" value="EMIHUDRAFT_242078"/>
</dbReference>
<keyword evidence="1" id="KW-0472">Membrane</keyword>
<dbReference type="GeneID" id="17265908"/>
<feature type="domain" description="NADH-ubiquinone oxidoreductase 21kDa subunit N-terminal" evidence="2">
    <location>
        <begin position="7"/>
        <end position="82"/>
    </location>
</feature>
<organism evidence="3 4">
    <name type="scientific">Emiliania huxleyi (strain CCMP1516)</name>
    <dbReference type="NCBI Taxonomy" id="280463"/>
    <lineage>
        <taxon>Eukaryota</taxon>
        <taxon>Haptista</taxon>
        <taxon>Haptophyta</taxon>
        <taxon>Prymnesiophyceae</taxon>
        <taxon>Isochrysidales</taxon>
        <taxon>Noelaerhabdaceae</taxon>
        <taxon>Emiliania</taxon>
    </lineage>
</organism>